<gene>
    <name evidence="2" type="ORF">N7468_003774</name>
</gene>
<comment type="caution">
    <text evidence="2">The sequence shown here is derived from an EMBL/GenBank/DDBJ whole genome shotgun (WGS) entry which is preliminary data.</text>
</comment>
<dbReference type="AlphaFoldDB" id="A0A9W9TRX8"/>
<sequence>MHSSLAPSHPPTKPATRRPPGCQNRSAHLAYRRTRLGASQAPRNGALWRSSSLILYPPKATLHPLYSQAPLTGGYNSTMYFKRVY</sequence>
<evidence type="ECO:0000313" key="2">
    <source>
        <dbReference type="EMBL" id="KAJ5239155.1"/>
    </source>
</evidence>
<dbReference type="RefSeq" id="XP_058332074.1">
    <property type="nucleotide sequence ID" value="XM_058473071.1"/>
</dbReference>
<reference evidence="2" key="1">
    <citation type="submission" date="2022-11" db="EMBL/GenBank/DDBJ databases">
        <authorList>
            <person name="Petersen C."/>
        </authorList>
    </citation>
    <scope>NUCLEOTIDE SEQUENCE</scope>
    <source>
        <strain evidence="2">IBT 19713</strain>
    </source>
</reference>
<dbReference type="GeneID" id="83200374"/>
<dbReference type="EMBL" id="JAPQKS010000003">
    <property type="protein sequence ID" value="KAJ5239155.1"/>
    <property type="molecule type" value="Genomic_DNA"/>
</dbReference>
<feature type="region of interest" description="Disordered" evidence="1">
    <location>
        <begin position="1"/>
        <end position="24"/>
    </location>
</feature>
<protein>
    <submittedName>
        <fullName evidence="2">Uncharacterized protein</fullName>
    </submittedName>
</protein>
<proteinExistence type="predicted"/>
<evidence type="ECO:0000313" key="3">
    <source>
        <dbReference type="Proteomes" id="UP001150941"/>
    </source>
</evidence>
<reference evidence="2" key="2">
    <citation type="journal article" date="2023" name="IMA Fungus">
        <title>Comparative genomic study of the Penicillium genus elucidates a diverse pangenome and 15 lateral gene transfer events.</title>
        <authorList>
            <person name="Petersen C."/>
            <person name="Sorensen T."/>
            <person name="Nielsen M.R."/>
            <person name="Sondergaard T.E."/>
            <person name="Sorensen J.L."/>
            <person name="Fitzpatrick D.A."/>
            <person name="Frisvad J.C."/>
            <person name="Nielsen K.L."/>
        </authorList>
    </citation>
    <scope>NUCLEOTIDE SEQUENCE</scope>
    <source>
        <strain evidence="2">IBT 19713</strain>
    </source>
</reference>
<organism evidence="2 3">
    <name type="scientific">Penicillium chermesinum</name>
    <dbReference type="NCBI Taxonomy" id="63820"/>
    <lineage>
        <taxon>Eukaryota</taxon>
        <taxon>Fungi</taxon>
        <taxon>Dikarya</taxon>
        <taxon>Ascomycota</taxon>
        <taxon>Pezizomycotina</taxon>
        <taxon>Eurotiomycetes</taxon>
        <taxon>Eurotiomycetidae</taxon>
        <taxon>Eurotiales</taxon>
        <taxon>Aspergillaceae</taxon>
        <taxon>Penicillium</taxon>
    </lineage>
</organism>
<dbReference type="Proteomes" id="UP001150941">
    <property type="component" value="Unassembled WGS sequence"/>
</dbReference>
<name>A0A9W9TRX8_9EURO</name>
<accession>A0A9W9TRX8</accession>
<evidence type="ECO:0000256" key="1">
    <source>
        <dbReference type="SAM" id="MobiDB-lite"/>
    </source>
</evidence>
<keyword evidence="3" id="KW-1185">Reference proteome</keyword>